<dbReference type="GeneID" id="110253979"/>
<dbReference type="OrthoDB" id="437511at2759"/>
<reference evidence="4" key="1">
    <citation type="submission" date="2022-11" db="UniProtKB">
        <authorList>
            <consortium name="EnsemblMetazoa"/>
        </authorList>
    </citation>
    <scope>IDENTIFICATION</scope>
</reference>
<dbReference type="PANTHER" id="PTHR11590:SF40">
    <property type="entry name" value="HEMOCYTE PROTEIN-GLUTAMINE GAMMA-GLUTAMYLTRANSFERASE-LIKE PROTEIN"/>
    <property type="match status" value="1"/>
</dbReference>
<organism evidence="4 5">
    <name type="scientific">Exaiptasia diaphana</name>
    <name type="common">Tropical sea anemone</name>
    <name type="synonym">Aiptasia pulchella</name>
    <dbReference type="NCBI Taxonomy" id="2652724"/>
    <lineage>
        <taxon>Eukaryota</taxon>
        <taxon>Metazoa</taxon>
        <taxon>Cnidaria</taxon>
        <taxon>Anthozoa</taxon>
        <taxon>Hexacorallia</taxon>
        <taxon>Actiniaria</taxon>
        <taxon>Aiptasiidae</taxon>
        <taxon>Exaiptasia</taxon>
    </lineage>
</organism>
<evidence type="ECO:0000256" key="2">
    <source>
        <dbReference type="SAM" id="MobiDB-lite"/>
    </source>
</evidence>
<dbReference type="Pfam" id="PF00868">
    <property type="entry name" value="Transglut_N"/>
    <property type="match status" value="1"/>
</dbReference>
<dbReference type="PANTHER" id="PTHR11590">
    <property type="entry name" value="PROTEIN-GLUTAMINE GAMMA-GLUTAMYLTRANSFERASE"/>
    <property type="match status" value="1"/>
</dbReference>
<dbReference type="OMA" id="ECLRFRK"/>
<dbReference type="SUPFAM" id="SSF81296">
    <property type="entry name" value="E set domains"/>
    <property type="match status" value="1"/>
</dbReference>
<name>A0A913Y8X0_EXADI</name>
<dbReference type="InterPro" id="IPR001102">
    <property type="entry name" value="Transglutaminase_N"/>
</dbReference>
<dbReference type="RefSeq" id="XP_020916594.1">
    <property type="nucleotide sequence ID" value="XM_021060935.2"/>
</dbReference>
<dbReference type="InterPro" id="IPR013783">
    <property type="entry name" value="Ig-like_fold"/>
</dbReference>
<accession>A0A913Y8X0</accession>
<evidence type="ECO:0000259" key="3">
    <source>
        <dbReference type="Pfam" id="PF00868"/>
    </source>
</evidence>
<dbReference type="GO" id="GO:0003810">
    <property type="term" value="F:protein-glutamine gamma-glutamyltransferase activity"/>
    <property type="evidence" value="ECO:0007669"/>
    <property type="project" value="TreeGrafter"/>
</dbReference>
<dbReference type="Proteomes" id="UP000887567">
    <property type="component" value="Unplaced"/>
</dbReference>
<sequence length="239" mass="27551">MPGRRRPALQYSDDATRKRKRQHSASTDDESSRRGKRRRSSPNTSESRRHKKLGEESSGRKRMTGTKEFIEKMKSLKTSTRKIEASQLKPEKVDFHIEENRAGHHTDEYAMESLIIRRGQEFKVTLAFDRPFDLRKDQLTLQLTFGTRPQKSKNSLIRVKEAKELSTSSWGMRVDGTVPGNNVNLTLMSPANAFVGEYSVYVETKTKKTGSEECLRFRKKLNETFFVLFNAWCKGTVLV</sequence>
<dbReference type="EnsemblMetazoa" id="XM_021060935.2">
    <property type="protein sequence ID" value="XP_020916594.1"/>
    <property type="gene ID" value="LOC110253979"/>
</dbReference>
<keyword evidence="5" id="KW-1185">Reference proteome</keyword>
<feature type="region of interest" description="Disordered" evidence="2">
    <location>
        <begin position="1"/>
        <end position="67"/>
    </location>
</feature>
<dbReference type="InterPro" id="IPR014756">
    <property type="entry name" value="Ig_E-set"/>
</dbReference>
<proteinExistence type="inferred from homology"/>
<protein>
    <recommendedName>
        <fullName evidence="3">Transglutaminase N-terminal domain-containing protein</fullName>
    </recommendedName>
</protein>
<evidence type="ECO:0000313" key="4">
    <source>
        <dbReference type="EnsemblMetazoa" id="XP_020916594.1"/>
    </source>
</evidence>
<evidence type="ECO:0000256" key="1">
    <source>
        <dbReference type="ARBA" id="ARBA00005968"/>
    </source>
</evidence>
<dbReference type="Gene3D" id="2.60.40.10">
    <property type="entry name" value="Immunoglobulins"/>
    <property type="match status" value="1"/>
</dbReference>
<feature type="domain" description="Transglutaminase N-terminal" evidence="3">
    <location>
        <begin position="91"/>
        <end position="205"/>
    </location>
</feature>
<comment type="similarity">
    <text evidence="1">Belongs to the transglutaminase superfamily. Transglutaminase family.</text>
</comment>
<dbReference type="InterPro" id="IPR050779">
    <property type="entry name" value="Transglutaminase"/>
</dbReference>
<evidence type="ECO:0000313" key="5">
    <source>
        <dbReference type="Proteomes" id="UP000887567"/>
    </source>
</evidence>
<dbReference type="AlphaFoldDB" id="A0A913Y8X0"/>
<dbReference type="KEGG" id="epa:110253979"/>